<organism evidence="2 3">
    <name type="scientific">Epilithonimonas vandammei</name>
    <dbReference type="NCBI Taxonomy" id="2487072"/>
    <lineage>
        <taxon>Bacteria</taxon>
        <taxon>Pseudomonadati</taxon>
        <taxon>Bacteroidota</taxon>
        <taxon>Flavobacteriia</taxon>
        <taxon>Flavobacteriales</taxon>
        <taxon>Weeksellaceae</taxon>
        <taxon>Chryseobacterium group</taxon>
        <taxon>Epilithonimonas</taxon>
    </lineage>
</organism>
<dbReference type="OrthoDB" id="1257643at2"/>
<feature type="signal peptide" evidence="1">
    <location>
        <begin position="1"/>
        <end position="22"/>
    </location>
</feature>
<evidence type="ECO:0000313" key="3">
    <source>
        <dbReference type="Proteomes" id="UP000281810"/>
    </source>
</evidence>
<accession>A0A3G8YDK1</accession>
<reference evidence="3" key="1">
    <citation type="submission" date="2018-11" db="EMBL/GenBank/DDBJ databases">
        <title>Proposal to divide the Flavobacteriaceae and reorganize its genera based on Amino Acid Identity values calculated from whole genome sequences.</title>
        <authorList>
            <person name="Nicholson A.C."/>
            <person name="Gulvik C.A."/>
            <person name="Whitney A.M."/>
            <person name="Humrighouse B.W."/>
            <person name="Bell M."/>
            <person name="Holmes B."/>
            <person name="Steigerwalt A.B."/>
            <person name="Villarma A."/>
            <person name="Sheth M."/>
            <person name="Batra D."/>
            <person name="Pryor J."/>
            <person name="Bernardet J.-F."/>
            <person name="Hugo C."/>
            <person name="Kampfer P."/>
            <person name="Newman J.D."/>
            <person name="McQuiston J.R."/>
        </authorList>
    </citation>
    <scope>NUCLEOTIDE SEQUENCE [LARGE SCALE GENOMIC DNA]</scope>
    <source>
        <strain evidence="3">F5649</strain>
    </source>
</reference>
<keyword evidence="3" id="KW-1185">Reference proteome</keyword>
<dbReference type="Proteomes" id="UP000281810">
    <property type="component" value="Chromosome"/>
</dbReference>
<dbReference type="RefSeq" id="WP_124803099.1">
    <property type="nucleotide sequence ID" value="NZ_CP034161.1"/>
</dbReference>
<dbReference type="EMBL" id="CP034161">
    <property type="protein sequence ID" value="AZI40554.1"/>
    <property type="molecule type" value="Genomic_DNA"/>
</dbReference>
<proteinExistence type="predicted"/>
<evidence type="ECO:0000313" key="2">
    <source>
        <dbReference type="EMBL" id="AZI40554.1"/>
    </source>
</evidence>
<sequence length="175" mass="18711">MKNLIFSAVFLLSASSTFQAQLAVTSIQNNQTELVVNDSIHLKRGSQIQIYLPAGKDFVFVKQKKSGLNAKLLGRLADVAGTGAAAVGIGSGNVKTLSGAIKVMNTARAVQYGSDALDKIQGLPISNDAKKIAGTKMEIIDWEFTDDGYVLTAKSDKKKYEIYLQEAAIAGEVKL</sequence>
<gene>
    <name evidence="2" type="ORF">EIB74_11560</name>
</gene>
<keyword evidence="1" id="KW-0732">Signal</keyword>
<evidence type="ECO:0000256" key="1">
    <source>
        <dbReference type="SAM" id="SignalP"/>
    </source>
</evidence>
<protein>
    <submittedName>
        <fullName evidence="2">Uncharacterized protein</fullName>
    </submittedName>
</protein>
<name>A0A3G8YDK1_9FLAO</name>
<feature type="chain" id="PRO_5018158144" evidence="1">
    <location>
        <begin position="23"/>
        <end position="175"/>
    </location>
</feature>
<dbReference type="AlphaFoldDB" id="A0A3G8YDK1"/>